<dbReference type="SUPFAM" id="SSF51905">
    <property type="entry name" value="FAD/NAD(P)-binding domain"/>
    <property type="match status" value="1"/>
</dbReference>
<dbReference type="AlphaFoldDB" id="A0AA88L337"/>
<protein>
    <recommendedName>
        <fullName evidence="4 11">Protoporphyrinogen oxidase</fullName>
        <ecNumber evidence="4 11">1.3.3.4</ecNumber>
    </recommendedName>
</protein>
<feature type="non-terminal residue" evidence="13">
    <location>
        <position position="1"/>
    </location>
</feature>
<dbReference type="GO" id="GO:0006782">
    <property type="term" value="P:protoporphyrinogen IX biosynthetic process"/>
    <property type="evidence" value="ECO:0007669"/>
    <property type="project" value="UniProtKB-UniRule"/>
</dbReference>
<evidence type="ECO:0000313" key="14">
    <source>
        <dbReference type="Proteomes" id="UP001187531"/>
    </source>
</evidence>
<dbReference type="Proteomes" id="UP001187531">
    <property type="component" value="Unassembled WGS sequence"/>
</dbReference>
<dbReference type="InterPro" id="IPR004572">
    <property type="entry name" value="Protoporphyrinogen_oxidase"/>
</dbReference>
<dbReference type="NCBIfam" id="TIGR00562">
    <property type="entry name" value="proto_IX_ox"/>
    <property type="match status" value="1"/>
</dbReference>
<evidence type="ECO:0000256" key="10">
    <source>
        <dbReference type="ARBA" id="ARBA00047554"/>
    </source>
</evidence>
<feature type="domain" description="Amine oxidase" evidence="12">
    <location>
        <begin position="34"/>
        <end position="488"/>
    </location>
</feature>
<name>A0AA88L337_ARTSF</name>
<sequence length="490" mass="54080">NIQCSTDVVWFFGRISFQSNSLEHKMVVIIGGGISGLSAAFRISQLKPGLKITILESSPRVGGWIASTRYEDGTIFEHGPRTLRPVGESGAATLGLVEALGLQDKVMSVSKWHPSAKNRLIYANGELHRLPSSISSVFKKMQPFRKPLYYAGLRDIFAKRGPMGDESMHSFVKRRFGPDVAEYLIDPLVRGICAGDCREISVNFLLKDLKETEMKSRSIMLSTAKKLFMKKKSEEKKSKPELARKAEHEGWSVWSLQGGLETLTDSMVDHLCNNGAEIKYDTKITSIELQGKKARIKMESGEEIETEQLISAIPAISLAPLLKKSHPGVSKILQDIKCVTVGLANFEYAGKDLLQMDAFGFLVPSSQDLSVLGVVFDTCSFPQGDKTILTVMYGGHRYQPTTPIELEEICKFSLSKTLGINEEPHRKSVQILKDCIPQYTVGHNGRVNAIDEIISKESLPIIVTGASYKGVSVNDCVLNGIRSAENLLAR</sequence>
<dbReference type="Gene3D" id="3.50.50.60">
    <property type="entry name" value="FAD/NAD(P)-binding domain"/>
    <property type="match status" value="1"/>
</dbReference>
<dbReference type="InterPro" id="IPR050464">
    <property type="entry name" value="Zeta_carotene_desat/Oxidored"/>
</dbReference>
<evidence type="ECO:0000256" key="4">
    <source>
        <dbReference type="ARBA" id="ARBA00012867"/>
    </source>
</evidence>
<evidence type="ECO:0000259" key="12">
    <source>
        <dbReference type="Pfam" id="PF01593"/>
    </source>
</evidence>
<comment type="caution">
    <text evidence="13">The sequence shown here is derived from an EMBL/GenBank/DDBJ whole genome shotgun (WGS) entry which is preliminary data.</text>
</comment>
<keyword evidence="9 11" id="KW-0627">Porphyrin biosynthesis</keyword>
<dbReference type="PANTHER" id="PTHR42923:SF3">
    <property type="entry name" value="PROTOPORPHYRINOGEN OXIDASE"/>
    <property type="match status" value="1"/>
</dbReference>
<dbReference type="PANTHER" id="PTHR42923">
    <property type="entry name" value="PROTOPORPHYRINOGEN OXIDASE"/>
    <property type="match status" value="1"/>
</dbReference>
<dbReference type="InterPro" id="IPR036188">
    <property type="entry name" value="FAD/NAD-bd_sf"/>
</dbReference>
<keyword evidence="5 11" id="KW-0285">Flavoprotein</keyword>
<dbReference type="EMBL" id="JAVRJZ010000016">
    <property type="protein sequence ID" value="KAK2711359.1"/>
    <property type="molecule type" value="Genomic_DNA"/>
</dbReference>
<keyword evidence="6 11" id="KW-0274">FAD</keyword>
<dbReference type="InterPro" id="IPR002937">
    <property type="entry name" value="Amino_oxidase"/>
</dbReference>
<keyword evidence="8 11" id="KW-0350">Heme biosynthesis</keyword>
<evidence type="ECO:0000256" key="11">
    <source>
        <dbReference type="RuleBase" id="RU367069"/>
    </source>
</evidence>
<reference evidence="13" key="1">
    <citation type="submission" date="2023-07" db="EMBL/GenBank/DDBJ databases">
        <title>Chromosome-level genome assembly of Artemia franciscana.</title>
        <authorList>
            <person name="Jo E."/>
        </authorList>
    </citation>
    <scope>NUCLEOTIDE SEQUENCE</scope>
    <source>
        <tissue evidence="13">Whole body</tissue>
    </source>
</reference>
<accession>A0AA88L337</accession>
<comment type="catalytic activity">
    <reaction evidence="10 11">
        <text>protoporphyrinogen IX + 3 O2 = protoporphyrin IX + 3 H2O2</text>
        <dbReference type="Rhea" id="RHEA:25576"/>
        <dbReference type="ChEBI" id="CHEBI:15379"/>
        <dbReference type="ChEBI" id="CHEBI:16240"/>
        <dbReference type="ChEBI" id="CHEBI:57306"/>
        <dbReference type="ChEBI" id="CHEBI:57307"/>
        <dbReference type="EC" id="1.3.3.4"/>
    </reaction>
</comment>
<evidence type="ECO:0000256" key="1">
    <source>
        <dbReference type="ARBA" id="ARBA00002600"/>
    </source>
</evidence>
<comment type="cofactor">
    <cofactor evidence="11">
        <name>FAD</name>
        <dbReference type="ChEBI" id="CHEBI:57692"/>
    </cofactor>
    <text evidence="11">Binds 1 FAD per subunit.</text>
</comment>
<evidence type="ECO:0000256" key="2">
    <source>
        <dbReference type="ARBA" id="ARBA00005073"/>
    </source>
</evidence>
<keyword evidence="14" id="KW-1185">Reference proteome</keyword>
<comment type="pathway">
    <text evidence="2 11">Porphyrin-containing compound metabolism; protoporphyrin-IX biosynthesis; protoporphyrin-IX from protoporphyrinogen-IX: step 1/1.</text>
</comment>
<evidence type="ECO:0000256" key="9">
    <source>
        <dbReference type="ARBA" id="ARBA00023244"/>
    </source>
</evidence>
<organism evidence="13 14">
    <name type="scientific">Artemia franciscana</name>
    <name type="common">Brine shrimp</name>
    <name type="synonym">Artemia sanfranciscana</name>
    <dbReference type="NCBI Taxonomy" id="6661"/>
    <lineage>
        <taxon>Eukaryota</taxon>
        <taxon>Metazoa</taxon>
        <taxon>Ecdysozoa</taxon>
        <taxon>Arthropoda</taxon>
        <taxon>Crustacea</taxon>
        <taxon>Branchiopoda</taxon>
        <taxon>Anostraca</taxon>
        <taxon>Artemiidae</taxon>
        <taxon>Artemia</taxon>
    </lineage>
</organism>
<evidence type="ECO:0000256" key="3">
    <source>
        <dbReference type="ARBA" id="ARBA00010551"/>
    </source>
</evidence>
<evidence type="ECO:0000256" key="7">
    <source>
        <dbReference type="ARBA" id="ARBA00023002"/>
    </source>
</evidence>
<evidence type="ECO:0000256" key="6">
    <source>
        <dbReference type="ARBA" id="ARBA00022827"/>
    </source>
</evidence>
<dbReference type="GO" id="GO:0005743">
    <property type="term" value="C:mitochondrial inner membrane"/>
    <property type="evidence" value="ECO:0007669"/>
    <property type="project" value="UniProtKB-SubCell"/>
</dbReference>
<evidence type="ECO:0000256" key="8">
    <source>
        <dbReference type="ARBA" id="ARBA00023133"/>
    </source>
</evidence>
<evidence type="ECO:0000313" key="13">
    <source>
        <dbReference type="EMBL" id="KAK2711359.1"/>
    </source>
</evidence>
<evidence type="ECO:0000256" key="5">
    <source>
        <dbReference type="ARBA" id="ARBA00022630"/>
    </source>
</evidence>
<dbReference type="Pfam" id="PF01593">
    <property type="entry name" value="Amino_oxidase"/>
    <property type="match status" value="1"/>
</dbReference>
<keyword evidence="7 11" id="KW-0560">Oxidoreductase</keyword>
<dbReference type="GO" id="GO:0004729">
    <property type="term" value="F:oxygen-dependent protoporphyrinogen oxidase activity"/>
    <property type="evidence" value="ECO:0007669"/>
    <property type="project" value="UniProtKB-UniRule"/>
</dbReference>
<comment type="similarity">
    <text evidence="3 11">Belongs to the protoporphyrinogen/coproporphyrinogen oxidase family. Protoporphyrinogen oxidase subfamily.</text>
</comment>
<gene>
    <name evidence="13" type="ORF">QYM36_012518</name>
</gene>
<comment type="subcellular location">
    <subcellularLocation>
        <location evidence="11">Mitochondrion inner membrane</location>
    </subcellularLocation>
</comment>
<proteinExistence type="inferred from homology"/>
<comment type="function">
    <text evidence="1 11">Catalyzes the 6-electron oxidation of protoporphyrinogen-IX to form protoporphyrin-IX.</text>
</comment>
<dbReference type="EC" id="1.3.3.4" evidence="4 11"/>
<dbReference type="SUPFAM" id="SSF54373">
    <property type="entry name" value="FAD-linked reductases, C-terminal domain"/>
    <property type="match status" value="1"/>
</dbReference>